<evidence type="ECO:0000313" key="2">
    <source>
        <dbReference type="Proteomes" id="UP001424441"/>
    </source>
</evidence>
<organism evidence="1 2">
    <name type="scientific">Paenochrobactrum glaciei</name>
    <dbReference type="NCBI Taxonomy" id="486407"/>
    <lineage>
        <taxon>Bacteria</taxon>
        <taxon>Pseudomonadati</taxon>
        <taxon>Pseudomonadota</taxon>
        <taxon>Alphaproteobacteria</taxon>
        <taxon>Hyphomicrobiales</taxon>
        <taxon>Brucellaceae</taxon>
        <taxon>Paenochrobactrum</taxon>
    </lineage>
</organism>
<evidence type="ECO:0000313" key="1">
    <source>
        <dbReference type="EMBL" id="GAA0607913.1"/>
    </source>
</evidence>
<accession>A0ABP3RCI1</accession>
<proteinExistence type="predicted"/>
<dbReference type="EMBL" id="BAAADE010000005">
    <property type="protein sequence ID" value="GAA0607913.1"/>
    <property type="molecule type" value="Genomic_DNA"/>
</dbReference>
<keyword evidence="2" id="KW-1185">Reference proteome</keyword>
<sequence>MIKPTFNQADCLRFPAFDNGIRQDNSRKAKGGYRSPAIAVAVYECLPAKTTGL</sequence>
<evidence type="ECO:0008006" key="3">
    <source>
        <dbReference type="Google" id="ProtNLM"/>
    </source>
</evidence>
<comment type="caution">
    <text evidence="1">The sequence shown here is derived from an EMBL/GenBank/DDBJ whole genome shotgun (WGS) entry which is preliminary data.</text>
</comment>
<protein>
    <recommendedName>
        <fullName evidence="3">Transposase</fullName>
    </recommendedName>
</protein>
<dbReference type="Proteomes" id="UP001424441">
    <property type="component" value="Unassembled WGS sequence"/>
</dbReference>
<name>A0ABP3RCI1_9HYPH</name>
<reference evidence="2" key="1">
    <citation type="journal article" date="2019" name="Int. J. Syst. Evol. Microbiol.">
        <title>The Global Catalogue of Microorganisms (GCM) 10K type strain sequencing project: providing services to taxonomists for standard genome sequencing and annotation.</title>
        <authorList>
            <consortium name="The Broad Institute Genomics Platform"/>
            <consortium name="The Broad Institute Genome Sequencing Center for Infectious Disease"/>
            <person name="Wu L."/>
            <person name="Ma J."/>
        </authorList>
    </citation>
    <scope>NUCLEOTIDE SEQUENCE [LARGE SCALE GENOMIC DNA]</scope>
    <source>
        <strain evidence="2">JCM 15115</strain>
    </source>
</reference>
<gene>
    <name evidence="1" type="ORF">GCM10008943_24300</name>
</gene>